<dbReference type="OrthoDB" id="166547at2"/>
<feature type="transmembrane region" description="Helical" evidence="1">
    <location>
        <begin position="113"/>
        <end position="134"/>
    </location>
</feature>
<dbReference type="AlphaFoldDB" id="C8X1Q9"/>
<dbReference type="InterPro" id="IPR018687">
    <property type="entry name" value="DUF2177_membr"/>
</dbReference>
<evidence type="ECO:0000313" key="2">
    <source>
        <dbReference type="EMBL" id="ACV68481.1"/>
    </source>
</evidence>
<dbReference type="HOGENOM" id="CLU_140354_0_0_7"/>
<dbReference type="Pfam" id="PF09945">
    <property type="entry name" value="DUF2177"/>
    <property type="match status" value="1"/>
</dbReference>
<dbReference type="RefSeq" id="WP_015751628.1">
    <property type="nucleotide sequence ID" value="NC_013223.1"/>
</dbReference>
<feature type="transmembrane region" description="Helical" evidence="1">
    <location>
        <begin position="12"/>
        <end position="33"/>
    </location>
</feature>
<gene>
    <name evidence="2" type="ordered locus">Dret_1193</name>
</gene>
<keyword evidence="1" id="KW-1133">Transmembrane helix</keyword>
<dbReference type="STRING" id="485915.Dret_1193"/>
<keyword evidence="1" id="KW-0812">Transmembrane</keyword>
<evidence type="ECO:0000313" key="3">
    <source>
        <dbReference type="Proteomes" id="UP000001052"/>
    </source>
</evidence>
<dbReference type="KEGG" id="drt:Dret_1193"/>
<proteinExistence type="predicted"/>
<dbReference type="eggNOG" id="COG4852">
    <property type="taxonomic scope" value="Bacteria"/>
</dbReference>
<evidence type="ECO:0008006" key="4">
    <source>
        <dbReference type="Google" id="ProtNLM"/>
    </source>
</evidence>
<reference evidence="2 3" key="2">
    <citation type="journal article" date="2010" name="Stand. Genomic Sci.">
        <title>Complete genome sequence of Desulfohalobium retbaense type strain (HR(100)).</title>
        <authorList>
            <person name="Spring S."/>
            <person name="Nolan M."/>
            <person name="Lapidus A."/>
            <person name="Glavina Del Rio T."/>
            <person name="Copeland A."/>
            <person name="Tice H."/>
            <person name="Cheng J.F."/>
            <person name="Lucas S."/>
            <person name="Land M."/>
            <person name="Chen F."/>
            <person name="Bruce D."/>
            <person name="Goodwin L."/>
            <person name="Pitluck S."/>
            <person name="Ivanova N."/>
            <person name="Mavromatis K."/>
            <person name="Mikhailova N."/>
            <person name="Pati A."/>
            <person name="Chen A."/>
            <person name="Palaniappan K."/>
            <person name="Hauser L."/>
            <person name="Chang Y.J."/>
            <person name="Jeffries C.D."/>
            <person name="Munk C."/>
            <person name="Kiss H."/>
            <person name="Chain P."/>
            <person name="Han C."/>
            <person name="Brettin T."/>
            <person name="Detter J.C."/>
            <person name="Schuler E."/>
            <person name="Goker M."/>
            <person name="Rohde M."/>
            <person name="Bristow J."/>
            <person name="Eisen J.A."/>
            <person name="Markowitz V."/>
            <person name="Hugenholtz P."/>
            <person name="Kyrpides N.C."/>
            <person name="Klenk H.P."/>
        </authorList>
    </citation>
    <scope>NUCLEOTIDE SEQUENCE [LARGE SCALE GENOMIC DNA]</scope>
    <source>
        <strain evidence="2 3">DSM 5692</strain>
    </source>
</reference>
<reference evidence="3" key="1">
    <citation type="submission" date="2009-09" db="EMBL/GenBank/DDBJ databases">
        <title>The complete chromosome of Desulfohalobium retbaense DSM 5692.</title>
        <authorList>
            <consortium name="US DOE Joint Genome Institute (JGI-PGF)"/>
            <person name="Lucas S."/>
            <person name="Copeland A."/>
            <person name="Lapidus A."/>
            <person name="Glavina del Rio T."/>
            <person name="Dalin E."/>
            <person name="Tice H."/>
            <person name="Bruce D."/>
            <person name="Goodwin L."/>
            <person name="Pitluck S."/>
            <person name="Kyrpides N."/>
            <person name="Mavromatis K."/>
            <person name="Ivanova N."/>
            <person name="Mikhailova N."/>
            <person name="Munk A.C."/>
            <person name="Brettin T."/>
            <person name="Detter J.C."/>
            <person name="Han C."/>
            <person name="Tapia R."/>
            <person name="Larimer F."/>
            <person name="Land M."/>
            <person name="Hauser L."/>
            <person name="Markowitz V."/>
            <person name="Cheng J.-F."/>
            <person name="Hugenholtz P."/>
            <person name="Woyke T."/>
            <person name="Wu D."/>
            <person name="Spring S."/>
            <person name="Klenk H.-P."/>
            <person name="Eisen J.A."/>
        </authorList>
    </citation>
    <scope>NUCLEOTIDE SEQUENCE [LARGE SCALE GENOMIC DNA]</scope>
    <source>
        <strain evidence="3">DSM 5692</strain>
    </source>
</reference>
<name>C8X1Q9_DESRD</name>
<keyword evidence="1" id="KW-0472">Membrane</keyword>
<organism evidence="2 3">
    <name type="scientific">Desulfohalobium retbaense (strain ATCC 49708 / DSM 5692 / JCM 16813 / HR100)</name>
    <dbReference type="NCBI Taxonomy" id="485915"/>
    <lineage>
        <taxon>Bacteria</taxon>
        <taxon>Pseudomonadati</taxon>
        <taxon>Thermodesulfobacteriota</taxon>
        <taxon>Desulfovibrionia</taxon>
        <taxon>Desulfovibrionales</taxon>
        <taxon>Desulfohalobiaceae</taxon>
        <taxon>Desulfohalobium</taxon>
    </lineage>
</organism>
<protein>
    <recommendedName>
        <fullName evidence="4">Transmembrane protein</fullName>
    </recommendedName>
</protein>
<sequence length="135" mass="14911">MPIATAFKVYGLMIPVFFILDMLWLGVVAKGFYQSRLAGLLSENVNWTAAVLFYLLFLVGLLFFVVLPAADRDSLLQGIFRGLFFGLITYATYDLTNLATLKNWPLTVALVDIVWGMVLCAAVGTAGVGFARWFS</sequence>
<feature type="transmembrane region" description="Helical" evidence="1">
    <location>
        <begin position="74"/>
        <end position="93"/>
    </location>
</feature>
<accession>C8X1Q9</accession>
<dbReference type="EMBL" id="CP001734">
    <property type="protein sequence ID" value="ACV68481.1"/>
    <property type="molecule type" value="Genomic_DNA"/>
</dbReference>
<dbReference type="Proteomes" id="UP000001052">
    <property type="component" value="Chromosome"/>
</dbReference>
<keyword evidence="3" id="KW-1185">Reference proteome</keyword>
<feature type="transmembrane region" description="Helical" evidence="1">
    <location>
        <begin position="45"/>
        <end position="67"/>
    </location>
</feature>
<evidence type="ECO:0000256" key="1">
    <source>
        <dbReference type="SAM" id="Phobius"/>
    </source>
</evidence>